<feature type="compositionally biased region" description="Basic and acidic residues" evidence="1">
    <location>
        <begin position="199"/>
        <end position="219"/>
    </location>
</feature>
<proteinExistence type="predicted"/>
<organism evidence="2 3">
    <name type="scientific">Neurospora tetraspora</name>
    <dbReference type="NCBI Taxonomy" id="94610"/>
    <lineage>
        <taxon>Eukaryota</taxon>
        <taxon>Fungi</taxon>
        <taxon>Dikarya</taxon>
        <taxon>Ascomycota</taxon>
        <taxon>Pezizomycotina</taxon>
        <taxon>Sordariomycetes</taxon>
        <taxon>Sordariomycetidae</taxon>
        <taxon>Sordariales</taxon>
        <taxon>Sordariaceae</taxon>
        <taxon>Neurospora</taxon>
    </lineage>
</organism>
<evidence type="ECO:0000313" key="2">
    <source>
        <dbReference type="EMBL" id="KAK3355613.1"/>
    </source>
</evidence>
<accession>A0AAE0MX51</accession>
<protein>
    <submittedName>
        <fullName evidence="2">Uncharacterized protein</fullName>
    </submittedName>
</protein>
<name>A0AAE0MX51_9PEZI</name>
<dbReference type="Proteomes" id="UP001278500">
    <property type="component" value="Unassembled WGS sequence"/>
</dbReference>
<reference evidence="2" key="1">
    <citation type="journal article" date="2023" name="Mol. Phylogenet. Evol.">
        <title>Genome-scale phylogeny and comparative genomics of the fungal order Sordariales.</title>
        <authorList>
            <person name="Hensen N."/>
            <person name="Bonometti L."/>
            <person name="Westerberg I."/>
            <person name="Brannstrom I.O."/>
            <person name="Guillou S."/>
            <person name="Cros-Aarteil S."/>
            <person name="Calhoun S."/>
            <person name="Haridas S."/>
            <person name="Kuo A."/>
            <person name="Mondo S."/>
            <person name="Pangilinan J."/>
            <person name="Riley R."/>
            <person name="LaButti K."/>
            <person name="Andreopoulos B."/>
            <person name="Lipzen A."/>
            <person name="Chen C."/>
            <person name="Yan M."/>
            <person name="Daum C."/>
            <person name="Ng V."/>
            <person name="Clum A."/>
            <person name="Steindorff A."/>
            <person name="Ohm R.A."/>
            <person name="Martin F."/>
            <person name="Silar P."/>
            <person name="Natvig D.O."/>
            <person name="Lalanne C."/>
            <person name="Gautier V."/>
            <person name="Ament-Velasquez S.L."/>
            <person name="Kruys A."/>
            <person name="Hutchinson M.I."/>
            <person name="Powell A.J."/>
            <person name="Barry K."/>
            <person name="Miller A.N."/>
            <person name="Grigoriev I.V."/>
            <person name="Debuchy R."/>
            <person name="Gladieux P."/>
            <person name="Hiltunen Thoren M."/>
            <person name="Johannesson H."/>
        </authorList>
    </citation>
    <scope>NUCLEOTIDE SEQUENCE</scope>
    <source>
        <strain evidence="2">CBS 560.94</strain>
    </source>
</reference>
<dbReference type="EMBL" id="JAUEPP010000001">
    <property type="protein sequence ID" value="KAK3355613.1"/>
    <property type="molecule type" value="Genomic_DNA"/>
</dbReference>
<evidence type="ECO:0000313" key="3">
    <source>
        <dbReference type="Proteomes" id="UP001278500"/>
    </source>
</evidence>
<evidence type="ECO:0000256" key="1">
    <source>
        <dbReference type="SAM" id="MobiDB-lite"/>
    </source>
</evidence>
<feature type="region of interest" description="Disordered" evidence="1">
    <location>
        <begin position="195"/>
        <end position="225"/>
    </location>
</feature>
<reference evidence="2" key="2">
    <citation type="submission" date="2023-06" db="EMBL/GenBank/DDBJ databases">
        <authorList>
            <consortium name="Lawrence Berkeley National Laboratory"/>
            <person name="Haridas S."/>
            <person name="Hensen N."/>
            <person name="Bonometti L."/>
            <person name="Westerberg I."/>
            <person name="Brannstrom I.O."/>
            <person name="Guillou S."/>
            <person name="Cros-Aarteil S."/>
            <person name="Calhoun S."/>
            <person name="Kuo A."/>
            <person name="Mondo S."/>
            <person name="Pangilinan J."/>
            <person name="Riley R."/>
            <person name="Labutti K."/>
            <person name="Andreopoulos B."/>
            <person name="Lipzen A."/>
            <person name="Chen C."/>
            <person name="Yanf M."/>
            <person name="Daum C."/>
            <person name="Ng V."/>
            <person name="Clum A."/>
            <person name="Steindorff A."/>
            <person name="Ohm R."/>
            <person name="Martin F."/>
            <person name="Silar P."/>
            <person name="Natvig D."/>
            <person name="Lalanne C."/>
            <person name="Gautier V."/>
            <person name="Ament-Velasquez S.L."/>
            <person name="Kruys A."/>
            <person name="Hutchinson M.I."/>
            <person name="Powell A.J."/>
            <person name="Barry K."/>
            <person name="Miller A.N."/>
            <person name="Grigoriev I.V."/>
            <person name="Debuchy R."/>
            <person name="Gladieux P."/>
            <person name="Thoren M.H."/>
            <person name="Johannesson H."/>
        </authorList>
    </citation>
    <scope>NUCLEOTIDE SEQUENCE</scope>
    <source>
        <strain evidence="2">CBS 560.94</strain>
    </source>
</reference>
<keyword evidence="3" id="KW-1185">Reference proteome</keyword>
<sequence>MTTPQQPMRVQQAPTMDEVQNIIKLQCSIVMADLLKVAPELSNPAKYDEALKKATRTALNHLYDISSRAKQPKIKTEAYVGWHISCVLWAYFHPKEKDYKKCPIYHLKPIDFPGEPESTAWNYYMMGREEAAKDKQKEKGDSGPSGIEVTAMASTNYIIMVETKADYEEAYPLLHYIKRCVRQFAPGKEFILRLTRGPNHKDKANKSDANKPAEEDSRPAKRPRC</sequence>
<comment type="caution">
    <text evidence="2">The sequence shown here is derived from an EMBL/GenBank/DDBJ whole genome shotgun (WGS) entry which is preliminary data.</text>
</comment>
<gene>
    <name evidence="2" type="ORF">B0H65DRAFT_53275</name>
</gene>
<dbReference type="AlphaFoldDB" id="A0AAE0MX51"/>
<dbReference type="RefSeq" id="XP_062686991.1">
    <property type="nucleotide sequence ID" value="XM_062828967.1"/>
</dbReference>
<dbReference type="GeneID" id="87866121"/>